<gene>
    <name evidence="4" type="ORF">KIW84_073581</name>
</gene>
<organism evidence="4 5">
    <name type="scientific">Pisum sativum</name>
    <name type="common">Garden pea</name>
    <name type="synonym">Lathyrus oleraceus</name>
    <dbReference type="NCBI Taxonomy" id="3888"/>
    <lineage>
        <taxon>Eukaryota</taxon>
        <taxon>Viridiplantae</taxon>
        <taxon>Streptophyta</taxon>
        <taxon>Embryophyta</taxon>
        <taxon>Tracheophyta</taxon>
        <taxon>Spermatophyta</taxon>
        <taxon>Magnoliopsida</taxon>
        <taxon>eudicotyledons</taxon>
        <taxon>Gunneridae</taxon>
        <taxon>Pentapetalae</taxon>
        <taxon>rosids</taxon>
        <taxon>fabids</taxon>
        <taxon>Fabales</taxon>
        <taxon>Fabaceae</taxon>
        <taxon>Papilionoideae</taxon>
        <taxon>50 kb inversion clade</taxon>
        <taxon>NPAAA clade</taxon>
        <taxon>Hologalegina</taxon>
        <taxon>IRL clade</taxon>
        <taxon>Fabeae</taxon>
        <taxon>Lathyrus</taxon>
    </lineage>
</organism>
<dbReference type="GO" id="GO:0098542">
    <property type="term" value="P:defense response to other organism"/>
    <property type="evidence" value="ECO:0007669"/>
    <property type="project" value="InterPro"/>
</dbReference>
<name>A0A9D4VQH2_PEA</name>
<evidence type="ECO:0000313" key="4">
    <source>
        <dbReference type="EMBL" id="KAI5387528.1"/>
    </source>
</evidence>
<dbReference type="Gramene" id="Psat07G0358100-T1">
    <property type="protein sequence ID" value="KAI5387528.1"/>
    <property type="gene ID" value="KIW84_073581"/>
</dbReference>
<dbReference type="OrthoDB" id="1914670at2759"/>
<keyword evidence="3" id="KW-0812">Transmembrane</keyword>
<dbReference type="Proteomes" id="UP001058974">
    <property type="component" value="Chromosome 7"/>
</dbReference>
<reference evidence="4 5" key="1">
    <citation type="journal article" date="2022" name="Nat. Genet.">
        <title>Improved pea reference genome and pan-genome highlight genomic features and evolutionary characteristics.</title>
        <authorList>
            <person name="Yang T."/>
            <person name="Liu R."/>
            <person name="Luo Y."/>
            <person name="Hu S."/>
            <person name="Wang D."/>
            <person name="Wang C."/>
            <person name="Pandey M.K."/>
            <person name="Ge S."/>
            <person name="Xu Q."/>
            <person name="Li N."/>
            <person name="Li G."/>
            <person name="Huang Y."/>
            <person name="Saxena R.K."/>
            <person name="Ji Y."/>
            <person name="Li M."/>
            <person name="Yan X."/>
            <person name="He Y."/>
            <person name="Liu Y."/>
            <person name="Wang X."/>
            <person name="Xiang C."/>
            <person name="Varshney R.K."/>
            <person name="Ding H."/>
            <person name="Gao S."/>
            <person name="Zong X."/>
        </authorList>
    </citation>
    <scope>NUCLEOTIDE SEQUENCE [LARGE SCALE GENOMIC DNA]</scope>
    <source>
        <strain evidence="4 5">cv. Zhongwan 6</strain>
    </source>
</reference>
<dbReference type="Gramene" id="PSAT_LOCUS31234_t1">
    <property type="protein sequence ID" value="CAL5212909.1"/>
    <property type="gene ID" value="PSAT_LOCUS31234"/>
</dbReference>
<dbReference type="PANTHER" id="PTHR31415:SF52">
    <property type="entry name" value="LATE EMBRYOGENESIS ABUNDANT (LEA) HYDROXYPROLINE-RICH GLYCOPROTEIN FAMILY-RELATED"/>
    <property type="match status" value="1"/>
</dbReference>
<dbReference type="EMBL" id="JAMSHJ010000007">
    <property type="protein sequence ID" value="KAI5387528.1"/>
    <property type="molecule type" value="Genomic_DNA"/>
</dbReference>
<sequence length="219" mass="24490">MAGERSANLCTCCTSFITSTGLIIIFLWLTLRTQQPKCFIQSLYLPSLNKTITSNHKHSKNNNTIIFNLKVTNTNKDKGVLYDTVRLTFSLFLDANTTRPLANTTLEPFYQGHGRTTEKWSSAEAHGGGVNRTVNGSVFLRVDFATRVNYKIMLFYTKRHRLSGGANVEVNVSTGEKVDPKGIRLGNTPPRVGSEAAPVRNRWIALSTFLVSLCFYLTY</sequence>
<protein>
    <recommendedName>
        <fullName evidence="6">Protein NDR1-like</fullName>
    </recommendedName>
</protein>
<proteinExistence type="predicted"/>
<dbReference type="GO" id="GO:0009506">
    <property type="term" value="C:plasmodesma"/>
    <property type="evidence" value="ECO:0007669"/>
    <property type="project" value="TreeGrafter"/>
</dbReference>
<keyword evidence="5" id="KW-1185">Reference proteome</keyword>
<comment type="caution">
    <text evidence="4">The sequence shown here is derived from an EMBL/GenBank/DDBJ whole genome shotgun (WGS) entry which is preliminary data.</text>
</comment>
<dbReference type="AlphaFoldDB" id="A0A9D4VQH2"/>
<keyword evidence="2 3" id="KW-0472">Membrane</keyword>
<evidence type="ECO:0000256" key="1">
    <source>
        <dbReference type="ARBA" id="ARBA00004370"/>
    </source>
</evidence>
<evidence type="ECO:0000256" key="3">
    <source>
        <dbReference type="SAM" id="Phobius"/>
    </source>
</evidence>
<evidence type="ECO:0000313" key="5">
    <source>
        <dbReference type="Proteomes" id="UP001058974"/>
    </source>
</evidence>
<keyword evidence="3" id="KW-1133">Transmembrane helix</keyword>
<dbReference type="GO" id="GO:0005886">
    <property type="term" value="C:plasma membrane"/>
    <property type="evidence" value="ECO:0007669"/>
    <property type="project" value="TreeGrafter"/>
</dbReference>
<evidence type="ECO:0000256" key="2">
    <source>
        <dbReference type="ARBA" id="ARBA00023136"/>
    </source>
</evidence>
<dbReference type="PANTHER" id="PTHR31415">
    <property type="entry name" value="OS05G0367900 PROTEIN"/>
    <property type="match status" value="1"/>
</dbReference>
<evidence type="ECO:0008006" key="6">
    <source>
        <dbReference type="Google" id="ProtNLM"/>
    </source>
</evidence>
<feature type="transmembrane region" description="Helical" evidence="3">
    <location>
        <begin position="7"/>
        <end position="31"/>
    </location>
</feature>
<dbReference type="InterPro" id="IPR044839">
    <property type="entry name" value="NDR1-like"/>
</dbReference>
<accession>A0A9D4VQH2</accession>
<comment type="subcellular location">
    <subcellularLocation>
        <location evidence="1">Membrane</location>
    </subcellularLocation>
</comment>